<evidence type="ECO:0000313" key="2">
    <source>
        <dbReference type="EMBL" id="ADW70968.1"/>
    </source>
</evidence>
<gene>
    <name evidence="2" type="ordered locus">AciX9_4189</name>
</gene>
<dbReference type="Gene3D" id="3.20.20.80">
    <property type="entry name" value="Glycosidases"/>
    <property type="match status" value="1"/>
</dbReference>
<keyword evidence="2" id="KW-0378">Hydrolase</keyword>
<dbReference type="AlphaFoldDB" id="E8X684"/>
<geneLocation type="plasmid" evidence="2 3">
    <name>pACIX901</name>
</geneLocation>
<protein>
    <submittedName>
        <fullName evidence="2">Glycoside hydrolase family 35</fullName>
    </submittedName>
</protein>
<dbReference type="Pfam" id="PF18120">
    <property type="entry name" value="DUF5597"/>
    <property type="match status" value="1"/>
</dbReference>
<keyword evidence="3" id="KW-1185">Reference proteome</keyword>
<dbReference type="Gene3D" id="2.60.220.20">
    <property type="entry name" value="putative beta-Galactosidase from caulobacter crescentus"/>
    <property type="match status" value="1"/>
</dbReference>
<dbReference type="InterPro" id="IPR040719">
    <property type="entry name" value="DUF5597"/>
</dbReference>
<dbReference type="HOGENOM" id="CLU_027430_0_0_0"/>
<evidence type="ECO:0000259" key="1">
    <source>
        <dbReference type="Pfam" id="PF18120"/>
    </source>
</evidence>
<dbReference type="InterPro" id="IPR017853">
    <property type="entry name" value="GH"/>
</dbReference>
<sequence length="566" mass="61711">MRNRFQTRGEQGIVHLDSGEEKPVRVMKTVVAAALGMGLIFGSTAGGQELPRVEMRDGRASLFVDGRPYWVLGAQVDNSSGWPERLEALWPATERMRLNTLEVPVYWEQMEPARGKFEFGVVDALMAQARAHHVRLVMLWFGTWKNGRSHYVPGWVKADTVAYPRMKTREGKAIDVLSPNAPANLAADQAAFTALMRHLKETDQQHTVVMMQVENESGSLGSVRDFGADGAREFAGAVPSELVRGLGKRPGTWAQVFGEDADETFAAWSVGRYIEQVAAAGKAELGLPMYVNNWLKSPRGYPVETVPGEDYPSGGPTVNMHGVWKIAAPSLALLAPDVYVPNSEQYRGVMEAFHTRGNALFIPESLGFEPFPGASGYGRYLYYALGEGAIGFANFGLERVRLEGMDAETSAQIEGFRLLGGFDRELAKLAFEGKVRTAVEENGIAQKEIVLGSGLSAVRVVVSFPPAYDPPASPVSVSSDTTQLHEGRVVVGELGGGEFLVAGIDCRVMFEAPVHSKTQVQMLTVEEGRYDGETWVPGRLWNGDETDYGLNFGGKGSLLKVKIGSY</sequence>
<dbReference type="Proteomes" id="UP000000343">
    <property type="component" value="Plasmid pACIX901"/>
</dbReference>
<feature type="domain" description="DUF5597" evidence="1">
    <location>
        <begin position="415"/>
        <end position="552"/>
    </location>
</feature>
<dbReference type="EMBL" id="CP002481">
    <property type="protein sequence ID" value="ADW70968.1"/>
    <property type="molecule type" value="Genomic_DNA"/>
</dbReference>
<organism evidence="3">
    <name type="scientific">Granulicella tundricola (strain ATCC BAA-1859 / DSM 23138 / MP5ACTX9)</name>
    <dbReference type="NCBI Taxonomy" id="1198114"/>
    <lineage>
        <taxon>Bacteria</taxon>
        <taxon>Pseudomonadati</taxon>
        <taxon>Acidobacteriota</taxon>
        <taxon>Terriglobia</taxon>
        <taxon>Terriglobales</taxon>
        <taxon>Acidobacteriaceae</taxon>
        <taxon>Granulicella</taxon>
    </lineage>
</organism>
<reference evidence="3" key="1">
    <citation type="submission" date="2011-01" db="EMBL/GenBank/DDBJ databases">
        <title>Complete sequence of plasmid1 of Acidobacterium sp. MP5ACTX9.</title>
        <authorList>
            <consortium name="US DOE Joint Genome Institute"/>
            <person name="Lucas S."/>
            <person name="Copeland A."/>
            <person name="Lapidus A."/>
            <person name="Cheng J.-F."/>
            <person name="Goodwin L."/>
            <person name="Pitluck S."/>
            <person name="Teshima H."/>
            <person name="Detter J.C."/>
            <person name="Han C."/>
            <person name="Tapia R."/>
            <person name="Land M."/>
            <person name="Hauser L."/>
            <person name="Kyrpides N."/>
            <person name="Ivanova N."/>
            <person name="Ovchinnikova G."/>
            <person name="Pagani I."/>
            <person name="Rawat S.R."/>
            <person name="Mannisto M."/>
            <person name="Haggblom M.M."/>
            <person name="Woyke T."/>
        </authorList>
    </citation>
    <scope>NUCLEOTIDE SEQUENCE [LARGE SCALE GENOMIC DNA]</scope>
    <source>
        <strain evidence="3">MP5ACTX9</strain>
        <plasmid evidence="3">Plasmid pACIX901</plasmid>
    </source>
</reference>
<proteinExistence type="predicted"/>
<keyword evidence="2" id="KW-0614">Plasmid</keyword>
<dbReference type="FunFam" id="3.20.20.80:FF:000135">
    <property type="entry name" value="Beta-galactosidase, putative, bgl35A"/>
    <property type="match status" value="1"/>
</dbReference>
<accession>E8X684</accession>
<dbReference type="SUPFAM" id="SSF51445">
    <property type="entry name" value="(Trans)glycosidases"/>
    <property type="match status" value="1"/>
</dbReference>
<dbReference type="GO" id="GO:0016787">
    <property type="term" value="F:hydrolase activity"/>
    <property type="evidence" value="ECO:0007669"/>
    <property type="project" value="UniProtKB-KW"/>
</dbReference>
<evidence type="ECO:0000313" key="3">
    <source>
        <dbReference type="Proteomes" id="UP000000343"/>
    </source>
</evidence>
<name>E8X684_GRATM</name>
<dbReference type="KEGG" id="acm:AciX9_4189"/>